<evidence type="ECO:0000313" key="2">
    <source>
        <dbReference type="EMBL" id="SDL36226.1"/>
    </source>
</evidence>
<evidence type="ECO:0000256" key="1">
    <source>
        <dbReference type="SAM" id="MobiDB-lite"/>
    </source>
</evidence>
<dbReference type="RefSeq" id="WP_143044065.1">
    <property type="nucleotide sequence ID" value="NZ_FNDJ01000025.1"/>
</dbReference>
<gene>
    <name evidence="2" type="ORF">SAMN05421869_12523</name>
</gene>
<feature type="region of interest" description="Disordered" evidence="1">
    <location>
        <begin position="40"/>
        <end position="65"/>
    </location>
</feature>
<protein>
    <submittedName>
        <fullName evidence="2">Uncharacterized protein</fullName>
    </submittedName>
</protein>
<keyword evidence="3" id="KW-1185">Reference proteome</keyword>
<feature type="region of interest" description="Disordered" evidence="1">
    <location>
        <begin position="101"/>
        <end position="125"/>
    </location>
</feature>
<accession>A0A1G9JGA8</accession>
<sequence length="143" mass="15913">MIHRPHGPREEEALRRTLKDIDDRHLTLWVRGRFYDEHTGAPLDPPQIEGLPDRQPQPGVPGPRGAWWTPLIERGWLELSPPGRSRRYLVTDAGRDALAHAHGRSGQAPVTDAAEGRPSTAVGVRGDVQSQVQLIVQSWTSKS</sequence>
<evidence type="ECO:0000313" key="3">
    <source>
        <dbReference type="Proteomes" id="UP000199202"/>
    </source>
</evidence>
<reference evidence="2 3" key="1">
    <citation type="submission" date="2016-10" db="EMBL/GenBank/DDBJ databases">
        <authorList>
            <person name="de Groot N.N."/>
        </authorList>
    </citation>
    <scope>NUCLEOTIDE SEQUENCE [LARGE SCALE GENOMIC DNA]</scope>
    <source>
        <strain evidence="2 3">CGMCC 4.6533</strain>
    </source>
</reference>
<dbReference type="AlphaFoldDB" id="A0A1G9JGA8"/>
<organism evidence="2 3">
    <name type="scientific">Nonomuraea jiangxiensis</name>
    <dbReference type="NCBI Taxonomy" id="633440"/>
    <lineage>
        <taxon>Bacteria</taxon>
        <taxon>Bacillati</taxon>
        <taxon>Actinomycetota</taxon>
        <taxon>Actinomycetes</taxon>
        <taxon>Streptosporangiales</taxon>
        <taxon>Streptosporangiaceae</taxon>
        <taxon>Nonomuraea</taxon>
    </lineage>
</organism>
<name>A0A1G9JGA8_9ACTN</name>
<proteinExistence type="predicted"/>
<dbReference type="EMBL" id="FNDJ01000025">
    <property type="protein sequence ID" value="SDL36226.1"/>
    <property type="molecule type" value="Genomic_DNA"/>
</dbReference>
<dbReference type="Proteomes" id="UP000199202">
    <property type="component" value="Unassembled WGS sequence"/>
</dbReference>